<name>A0A9W8IVT5_9AGAR</name>
<evidence type="ECO:0000256" key="1">
    <source>
        <dbReference type="SAM" id="MobiDB-lite"/>
    </source>
</evidence>
<dbReference type="AlphaFoldDB" id="A0A9W8IVT5"/>
<evidence type="ECO:0000313" key="2">
    <source>
        <dbReference type="EMBL" id="KAJ2921644.1"/>
    </source>
</evidence>
<evidence type="ECO:0000313" key="3">
    <source>
        <dbReference type="Proteomes" id="UP001140091"/>
    </source>
</evidence>
<feature type="compositionally biased region" description="Basic and acidic residues" evidence="1">
    <location>
        <begin position="131"/>
        <end position="141"/>
    </location>
</feature>
<proteinExistence type="predicted"/>
<feature type="region of interest" description="Disordered" evidence="1">
    <location>
        <begin position="1"/>
        <end position="35"/>
    </location>
</feature>
<gene>
    <name evidence="2" type="ORF">H1R20_g15451</name>
</gene>
<feature type="non-terminal residue" evidence="2">
    <location>
        <position position="224"/>
    </location>
</feature>
<reference evidence="2" key="1">
    <citation type="submission" date="2022-06" db="EMBL/GenBank/DDBJ databases">
        <title>Genome Sequence of Candolleomyces eurysporus.</title>
        <authorList>
            <person name="Buettner E."/>
        </authorList>
    </citation>
    <scope>NUCLEOTIDE SEQUENCE</scope>
    <source>
        <strain evidence="2">VTCC 930004</strain>
    </source>
</reference>
<organism evidence="2 3">
    <name type="scientific">Candolleomyces eurysporus</name>
    <dbReference type="NCBI Taxonomy" id="2828524"/>
    <lineage>
        <taxon>Eukaryota</taxon>
        <taxon>Fungi</taxon>
        <taxon>Dikarya</taxon>
        <taxon>Basidiomycota</taxon>
        <taxon>Agaricomycotina</taxon>
        <taxon>Agaricomycetes</taxon>
        <taxon>Agaricomycetidae</taxon>
        <taxon>Agaricales</taxon>
        <taxon>Agaricineae</taxon>
        <taxon>Psathyrellaceae</taxon>
        <taxon>Candolleomyces</taxon>
    </lineage>
</organism>
<comment type="caution">
    <text evidence="2">The sequence shown here is derived from an EMBL/GenBank/DDBJ whole genome shotgun (WGS) entry which is preliminary data.</text>
</comment>
<accession>A0A9W8IVT5</accession>
<protein>
    <submittedName>
        <fullName evidence="2">Uncharacterized protein</fullName>
    </submittedName>
</protein>
<sequence>MRPDLHDKQSNVRATWKKSKKQAPTVMPGQHKAPKLKIVLKPKSLVGHNKSVLTGGGHKAVATLGATSDLDCASGTSDTDLDSKELGSLLQGSPAPDIAGALAGEEDDTYNWEDDPDYAQDKEGEDECDKEYEGDKSDGRKSNHQCHQPKPSKSAPKTKADRALQFREAVSALRETLLSSAISNTVASNILKRKKAGEDVFTASKGSSGSKDKYMLFLLILFHW</sequence>
<dbReference type="EMBL" id="JANBPK010001568">
    <property type="protein sequence ID" value="KAJ2921644.1"/>
    <property type="molecule type" value="Genomic_DNA"/>
</dbReference>
<dbReference type="Proteomes" id="UP001140091">
    <property type="component" value="Unassembled WGS sequence"/>
</dbReference>
<keyword evidence="3" id="KW-1185">Reference proteome</keyword>
<feature type="compositionally biased region" description="Acidic residues" evidence="1">
    <location>
        <begin position="104"/>
        <end position="130"/>
    </location>
</feature>
<feature type="region of interest" description="Disordered" evidence="1">
    <location>
        <begin position="69"/>
        <end position="162"/>
    </location>
</feature>
<feature type="compositionally biased region" description="Basic and acidic residues" evidence="1">
    <location>
        <begin position="1"/>
        <end position="10"/>
    </location>
</feature>